<dbReference type="GO" id="GO:0008168">
    <property type="term" value="F:methyltransferase activity"/>
    <property type="evidence" value="ECO:0007669"/>
    <property type="project" value="UniProtKB-KW"/>
</dbReference>
<keyword evidence="1" id="KW-0808">Transferase</keyword>
<dbReference type="PANTHER" id="PTHR43861">
    <property type="entry name" value="TRANS-ACONITATE 2-METHYLTRANSFERASE-RELATED"/>
    <property type="match status" value="1"/>
</dbReference>
<comment type="caution">
    <text evidence="1">The sequence shown here is derived from an EMBL/GenBank/DDBJ whole genome shotgun (WGS) entry which is preliminary data.</text>
</comment>
<keyword evidence="1" id="KW-0489">Methyltransferase</keyword>
<gene>
    <name evidence="1" type="ORF">JF888_09255</name>
</gene>
<name>A0A934KA68_9BACT</name>
<reference evidence="1 2" key="1">
    <citation type="submission" date="2020-10" db="EMBL/GenBank/DDBJ databases">
        <title>Ca. Dormibacterota MAGs.</title>
        <authorList>
            <person name="Montgomery K."/>
        </authorList>
    </citation>
    <scope>NUCLEOTIDE SEQUENCE [LARGE SCALE GENOMIC DNA]</scope>
    <source>
        <strain evidence="1">SC8811_S16_3</strain>
    </source>
</reference>
<evidence type="ECO:0000313" key="2">
    <source>
        <dbReference type="Proteomes" id="UP000620075"/>
    </source>
</evidence>
<dbReference type="AlphaFoldDB" id="A0A934KA68"/>
<dbReference type="InterPro" id="IPR029063">
    <property type="entry name" value="SAM-dependent_MTases_sf"/>
</dbReference>
<dbReference type="Pfam" id="PF13489">
    <property type="entry name" value="Methyltransf_23"/>
    <property type="match status" value="1"/>
</dbReference>
<dbReference type="CDD" id="cd02440">
    <property type="entry name" value="AdoMet_MTases"/>
    <property type="match status" value="1"/>
</dbReference>
<protein>
    <submittedName>
        <fullName evidence="1">Methyltransferase domain-containing protein</fullName>
    </submittedName>
</protein>
<dbReference type="Proteomes" id="UP000620075">
    <property type="component" value="Unassembled WGS sequence"/>
</dbReference>
<dbReference type="SUPFAM" id="SSF53335">
    <property type="entry name" value="S-adenosyl-L-methionine-dependent methyltransferases"/>
    <property type="match status" value="1"/>
</dbReference>
<proteinExistence type="predicted"/>
<dbReference type="Gene3D" id="3.40.50.150">
    <property type="entry name" value="Vaccinia Virus protein VP39"/>
    <property type="match status" value="1"/>
</dbReference>
<dbReference type="GO" id="GO:0032259">
    <property type="term" value="P:methylation"/>
    <property type="evidence" value="ECO:0007669"/>
    <property type="project" value="UniProtKB-KW"/>
</dbReference>
<dbReference type="RefSeq" id="WP_338179234.1">
    <property type="nucleotide sequence ID" value="NZ_JAEKNQ010000035.1"/>
</dbReference>
<evidence type="ECO:0000313" key="1">
    <source>
        <dbReference type="EMBL" id="MBJ7603357.1"/>
    </source>
</evidence>
<sequence length="261" mass="29331">MDALLDVDWAQHWRLLAQARQSVSREADHWAGRAGRFARSIQHQPDYFLGFLEPWLNSHKTLLDVGAGVGRHSLPLAQRLDWVTAVEPSEAMRELMPSADNLTVIASEWLDAEPAPADLVICVHVLQLVPDAAPFLEKLSASAKDRVFVVMRDAPFGHPAQQMPGAVRARDPWLRDCLLLLRQLGLEPELAMFRYPVRFHYASMEEALRDCGLEDFDSEQAKEARTWLEGRLQRGSDGDLVFAGGETVAGVLHWAPQRQPE</sequence>
<accession>A0A934KA68</accession>
<dbReference type="EMBL" id="JAEKNQ010000035">
    <property type="protein sequence ID" value="MBJ7603357.1"/>
    <property type="molecule type" value="Genomic_DNA"/>
</dbReference>
<organism evidence="1 2">
    <name type="scientific">Candidatus Dormiibacter inghamiae</name>
    <dbReference type="NCBI Taxonomy" id="3127013"/>
    <lineage>
        <taxon>Bacteria</taxon>
        <taxon>Bacillati</taxon>
        <taxon>Candidatus Dormiibacterota</taxon>
        <taxon>Candidatus Dormibacteria</taxon>
        <taxon>Candidatus Dormibacterales</taxon>
        <taxon>Candidatus Dormibacteraceae</taxon>
        <taxon>Candidatus Dormiibacter</taxon>
    </lineage>
</organism>